<dbReference type="AlphaFoldDB" id="A4IQ99"/>
<name>A4IQ99_GEOTN</name>
<dbReference type="KEGG" id="gtn:GTNG_2151"/>
<organism evidence="1 2">
    <name type="scientific">Geobacillus thermodenitrificans (strain NG80-2)</name>
    <dbReference type="NCBI Taxonomy" id="420246"/>
    <lineage>
        <taxon>Bacteria</taxon>
        <taxon>Bacillati</taxon>
        <taxon>Bacillota</taxon>
        <taxon>Bacilli</taxon>
        <taxon>Bacillales</taxon>
        <taxon>Anoxybacillaceae</taxon>
        <taxon>Geobacillus</taxon>
    </lineage>
</organism>
<protein>
    <recommendedName>
        <fullName evidence="3">ABC transporter periplasmic binding protein yphF</fullName>
    </recommendedName>
</protein>
<proteinExistence type="predicted"/>
<accession>A4IQ99</accession>
<gene>
    <name evidence="1" type="ordered locus">GTNG_2151</name>
</gene>
<dbReference type="Proteomes" id="UP000001578">
    <property type="component" value="Chromosome"/>
</dbReference>
<sequence>MEELMKQIARFLLVCLFIVPLSGCLYPQERLKQNQIPYKDQVAAVQSAVNEYRKATGGLLPIKTRDMKTPVYLKYPIDFQKLVPRYMQEPPGNAYESGGVFQYVIIDAETNPTVKLLDLRLAERIRDLKLRLKMYTDEHRYPPFKDVVAPGVFTLDYKKLGYKEPPYAVSPFSGNNLSFVIDGRGEIYIDYRSDLYNALKKYPHHYKPGDDIRALLTDHSLFVPAYSLPYTIDAKTNEPIFFTK</sequence>
<dbReference type="HOGENOM" id="CLU_094197_0_0_9"/>
<dbReference type="eggNOG" id="ENOG502Z8XG">
    <property type="taxonomic scope" value="Bacteria"/>
</dbReference>
<evidence type="ECO:0008006" key="3">
    <source>
        <dbReference type="Google" id="ProtNLM"/>
    </source>
</evidence>
<reference evidence="1 2" key="1">
    <citation type="journal article" date="2007" name="Proc. Natl. Acad. Sci. U.S.A.">
        <title>Genome and proteome of long-chain alkane degrading Geobacillus thermodenitrificans NG80-2 isolated from a deep-subsurface oil reservoir.</title>
        <authorList>
            <person name="Feng L."/>
            <person name="Wang W."/>
            <person name="Cheng J."/>
            <person name="Ren Y."/>
            <person name="Zhao G."/>
            <person name="Gao C."/>
            <person name="Tang Y."/>
            <person name="Liu X."/>
            <person name="Han W."/>
            <person name="Peng X."/>
            <person name="Liu R."/>
            <person name="Wang L."/>
        </authorList>
    </citation>
    <scope>NUCLEOTIDE SEQUENCE [LARGE SCALE GENOMIC DNA]</scope>
    <source>
        <strain evidence="1 2">NG80-2</strain>
    </source>
</reference>
<dbReference type="EMBL" id="CP000557">
    <property type="protein sequence ID" value="ABO67503.1"/>
    <property type="molecule type" value="Genomic_DNA"/>
</dbReference>
<evidence type="ECO:0000313" key="2">
    <source>
        <dbReference type="Proteomes" id="UP000001578"/>
    </source>
</evidence>
<evidence type="ECO:0000313" key="1">
    <source>
        <dbReference type="EMBL" id="ABO67503.1"/>
    </source>
</evidence>